<protein>
    <submittedName>
        <fullName evidence="1">Uncharacterized protein</fullName>
    </submittedName>
</protein>
<keyword evidence="2" id="KW-1185">Reference proteome</keyword>
<gene>
    <name evidence="1" type="ORF">P3T76_009736</name>
</gene>
<accession>A0AAD9GEP3</accession>
<name>A0AAD9GEP3_9STRA</name>
<proteinExistence type="predicted"/>
<sequence length="245" mass="26408">MEDDLVLDQLKQRAEAAVPQLPSVFAANGVQSPNGDDECELDKDIWSHVQTGDFQSTLICVRLVPFAMHSTSAVIWETLSYPNKSFASQESSNHDVTPVAHVLERLPNACAMKFRGEIQRESGDSMNLDYYAVVHRTELGVPYNANVFVWHSFSKLAGGDIEYSDTMWGAVTRCPSGGLESIVTVVNQSQLGKVGRSGDASGVLAALMPATGVCIESILSSADTLLLEGNFSHNSGETLVQTGDV</sequence>
<dbReference type="AlphaFoldDB" id="A0AAD9GEP3"/>
<evidence type="ECO:0000313" key="2">
    <source>
        <dbReference type="Proteomes" id="UP001259832"/>
    </source>
</evidence>
<dbReference type="EMBL" id="JASMQC010000020">
    <property type="protein sequence ID" value="KAK1936958.1"/>
    <property type="molecule type" value="Genomic_DNA"/>
</dbReference>
<reference evidence="1" key="1">
    <citation type="submission" date="2023-08" db="EMBL/GenBank/DDBJ databases">
        <title>Reference Genome Resource for the Citrus Pathogen Phytophthora citrophthora.</title>
        <authorList>
            <person name="Moller H."/>
            <person name="Coetzee B."/>
            <person name="Rose L.J."/>
            <person name="Van Niekerk J.M."/>
        </authorList>
    </citation>
    <scope>NUCLEOTIDE SEQUENCE</scope>
    <source>
        <strain evidence="1">STE-U-9442</strain>
    </source>
</reference>
<organism evidence="1 2">
    <name type="scientific">Phytophthora citrophthora</name>
    <dbReference type="NCBI Taxonomy" id="4793"/>
    <lineage>
        <taxon>Eukaryota</taxon>
        <taxon>Sar</taxon>
        <taxon>Stramenopiles</taxon>
        <taxon>Oomycota</taxon>
        <taxon>Peronosporomycetes</taxon>
        <taxon>Peronosporales</taxon>
        <taxon>Peronosporaceae</taxon>
        <taxon>Phytophthora</taxon>
    </lineage>
</organism>
<evidence type="ECO:0000313" key="1">
    <source>
        <dbReference type="EMBL" id="KAK1936958.1"/>
    </source>
</evidence>
<dbReference type="Proteomes" id="UP001259832">
    <property type="component" value="Unassembled WGS sequence"/>
</dbReference>
<comment type="caution">
    <text evidence="1">The sequence shown here is derived from an EMBL/GenBank/DDBJ whole genome shotgun (WGS) entry which is preliminary data.</text>
</comment>